<dbReference type="CDD" id="cd06558">
    <property type="entry name" value="crotonase-like"/>
    <property type="match status" value="1"/>
</dbReference>
<dbReference type="Gene3D" id="1.10.12.10">
    <property type="entry name" value="Lyase 2-enoyl-coa Hydratase, Chain A, domain 2"/>
    <property type="match status" value="1"/>
</dbReference>
<comment type="similarity">
    <text evidence="1 2">Belongs to the enoyl-CoA hydratase/isomerase family.</text>
</comment>
<dbReference type="InterPro" id="IPR051683">
    <property type="entry name" value="Enoyl-CoA_Hydratase/Isomerase"/>
</dbReference>
<proteinExistence type="inferred from homology"/>
<dbReference type="InterPro" id="IPR018376">
    <property type="entry name" value="Enoyl-CoA_hyd/isom_CS"/>
</dbReference>
<dbReference type="Pfam" id="PF00378">
    <property type="entry name" value="ECH_1"/>
    <property type="match status" value="1"/>
</dbReference>
<dbReference type="PROSITE" id="PS00166">
    <property type="entry name" value="ENOYL_COA_HYDRATASE"/>
    <property type="match status" value="1"/>
</dbReference>
<name>A0A520MF93_9GAMM</name>
<dbReference type="InterPro" id="IPR001753">
    <property type="entry name" value="Enoyl-CoA_hydra/iso"/>
</dbReference>
<evidence type="ECO:0000256" key="1">
    <source>
        <dbReference type="ARBA" id="ARBA00005254"/>
    </source>
</evidence>
<sequence>DSRGVAKVTLNNPSKHNAFDDYMINQLSNAFTAIAENSDVRLMILASEGQSFSAGADLDWMKRMAAYSYEENLEDAKALAGMLKMLNEMPQPTIARVQGAAFGGALGLISCCDIAVAATTATFALSEVKIGLVPATISPYVIAAIGERYAKRYFMTAERFDSNTALQMSLVHETVEEQQLDKKIEQVVCSVLNNGPEAVAAAKQLISTASGKAIDSSLIEHTCEVIAGIRVSAQGQEGLSAFLEKRQPNWLKD</sequence>
<accession>A0A520MF93</accession>
<dbReference type="AlphaFoldDB" id="A0A520MF93"/>
<dbReference type="PANTHER" id="PTHR42964:SF1">
    <property type="entry name" value="POLYKETIDE BIOSYNTHESIS ENOYL-COA HYDRATASE PKSH-RELATED"/>
    <property type="match status" value="1"/>
</dbReference>
<evidence type="ECO:0000313" key="4">
    <source>
        <dbReference type="Proteomes" id="UP000315889"/>
    </source>
</evidence>
<dbReference type="InterPro" id="IPR029045">
    <property type="entry name" value="ClpP/crotonase-like_dom_sf"/>
</dbReference>
<dbReference type="Proteomes" id="UP000315889">
    <property type="component" value="Unassembled WGS sequence"/>
</dbReference>
<organism evidence="3 4">
    <name type="scientific">SAR92 clade bacterium</name>
    <dbReference type="NCBI Taxonomy" id="2315479"/>
    <lineage>
        <taxon>Bacteria</taxon>
        <taxon>Pseudomonadati</taxon>
        <taxon>Pseudomonadota</taxon>
        <taxon>Gammaproteobacteria</taxon>
        <taxon>Cellvibrionales</taxon>
        <taxon>Porticoccaceae</taxon>
        <taxon>SAR92 clade</taxon>
    </lineage>
</organism>
<protein>
    <submittedName>
        <fullName evidence="3">Enoyl-CoA hydratase/isomerase family protein</fullName>
    </submittedName>
</protein>
<gene>
    <name evidence="3" type="ORF">EVB03_05940</name>
</gene>
<evidence type="ECO:0000256" key="2">
    <source>
        <dbReference type="RuleBase" id="RU003707"/>
    </source>
</evidence>
<keyword evidence="3" id="KW-0413">Isomerase</keyword>
<dbReference type="Gene3D" id="3.90.226.10">
    <property type="entry name" value="2-enoyl-CoA Hydratase, Chain A, domain 1"/>
    <property type="match status" value="1"/>
</dbReference>
<comment type="caution">
    <text evidence="3">The sequence shown here is derived from an EMBL/GenBank/DDBJ whole genome shotgun (WGS) entry which is preliminary data.</text>
</comment>
<evidence type="ECO:0000313" key="3">
    <source>
        <dbReference type="EMBL" id="RZO19894.1"/>
    </source>
</evidence>
<dbReference type="SUPFAM" id="SSF52096">
    <property type="entry name" value="ClpP/crotonase"/>
    <property type="match status" value="1"/>
</dbReference>
<dbReference type="PANTHER" id="PTHR42964">
    <property type="entry name" value="ENOYL-COA HYDRATASE"/>
    <property type="match status" value="1"/>
</dbReference>
<dbReference type="EMBL" id="SHBP01000007">
    <property type="protein sequence ID" value="RZO19894.1"/>
    <property type="molecule type" value="Genomic_DNA"/>
</dbReference>
<dbReference type="GO" id="GO:0016853">
    <property type="term" value="F:isomerase activity"/>
    <property type="evidence" value="ECO:0007669"/>
    <property type="project" value="UniProtKB-KW"/>
</dbReference>
<feature type="non-terminal residue" evidence="3">
    <location>
        <position position="1"/>
    </location>
</feature>
<reference evidence="3 4" key="1">
    <citation type="submission" date="2019-02" db="EMBL/GenBank/DDBJ databases">
        <title>Prokaryotic population dynamics and viral predation in marine succession experiment using metagenomics: the confinement effect.</title>
        <authorList>
            <person name="Haro-Moreno J.M."/>
            <person name="Rodriguez-Valera F."/>
            <person name="Lopez-Perez M."/>
        </authorList>
    </citation>
    <scope>NUCLEOTIDE SEQUENCE [LARGE SCALE GENOMIC DNA]</scope>
    <source>
        <strain evidence="3">MED-G170</strain>
    </source>
</reference>
<dbReference type="InterPro" id="IPR014748">
    <property type="entry name" value="Enoyl-CoA_hydra_C"/>
</dbReference>